<accession>A0A9X2A4L9</accession>
<keyword evidence="2" id="KW-1185">Reference proteome</keyword>
<evidence type="ECO:0000313" key="2">
    <source>
        <dbReference type="Proteomes" id="UP001139238"/>
    </source>
</evidence>
<dbReference type="Proteomes" id="UP001139238">
    <property type="component" value="Unassembled WGS sequence"/>
</dbReference>
<sequence>MITQLTTIKSQIPLPKTVLAQFGFSNHCSQAIFDTWELKKALKAAGIDENQYQLTVNYHRQWGYF</sequence>
<dbReference type="AlphaFoldDB" id="A0A9X2A4L9"/>
<protein>
    <submittedName>
        <fullName evidence="1">Uncharacterized protein</fullName>
    </submittedName>
</protein>
<organism evidence="1 2">
    <name type="scientific">Moraxella tetraodonis</name>
    <dbReference type="NCBI Taxonomy" id="2767221"/>
    <lineage>
        <taxon>Bacteria</taxon>
        <taxon>Pseudomonadati</taxon>
        <taxon>Pseudomonadota</taxon>
        <taxon>Gammaproteobacteria</taxon>
        <taxon>Moraxellales</taxon>
        <taxon>Moraxellaceae</taxon>
        <taxon>Moraxella</taxon>
    </lineage>
</organism>
<dbReference type="EMBL" id="JACSYB010000001">
    <property type="protein sequence ID" value="MCG8148307.1"/>
    <property type="molecule type" value="Genomic_DNA"/>
</dbReference>
<dbReference type="RefSeq" id="WP_239743187.1">
    <property type="nucleotide sequence ID" value="NZ_JACSYB010000001.1"/>
</dbReference>
<reference evidence="1" key="1">
    <citation type="submission" date="2021-08" db="EMBL/GenBank/DDBJ databases">
        <title>Complete genome sequence of Moraxella sp strain PS-22.</title>
        <authorList>
            <person name="Das S.K."/>
        </authorList>
    </citation>
    <scope>NUCLEOTIDE SEQUENCE</scope>
    <source>
        <strain evidence="1">PS-22</strain>
    </source>
</reference>
<proteinExistence type="predicted"/>
<evidence type="ECO:0000313" key="1">
    <source>
        <dbReference type="EMBL" id="MCG8148307.1"/>
    </source>
</evidence>
<comment type="caution">
    <text evidence="1">The sequence shown here is derived from an EMBL/GenBank/DDBJ whole genome shotgun (WGS) entry which is preliminary data.</text>
</comment>
<gene>
    <name evidence="1" type="ORF">H9W84_09215</name>
</gene>
<name>A0A9X2A4L9_9GAMM</name>